<dbReference type="NCBIfam" id="NF047832">
    <property type="entry name" value="caspase_w_EACC1"/>
    <property type="match status" value="1"/>
</dbReference>
<sequence>MTERYDPGADRPVTTGRSAPGSRGVFLGIHDYERLPGLAGVAENVPALLKQLTDPEVEALGREDCDHLSADSTRSEFFEAVSAAADEASDLLLIYFAGHGHYSRDGQDLLLATKKSSPRHGYHSIEYRELKAIVEASRARHKVVVIDCCYSGLAVRMGDAAPAREDDAFAIDGACVLTSAAETEESICLPNGSVFTLALASVIQEGIAGPLGDNGRRGEEQKYLLTGDVLRALRARLHGRLEAGRAVPEPRIASRGEGERIPLALNRAFTGEKSVAASEGGADEPPAAGSDPLASVIAQERFVSGLGGFERNLTPECLPYVSPGPDHETERSRLFHRLRDAGDRGVLLVGAAGTGKTRTVLEVGRLALDEGWRVLHLRPSGREDVTTEIIHRVLAGDTPVLVVLDYLNHYFRKNDDNPRLDLTTLRHQLLPEARHKGIKVAFLATARPGWLRKTDEIHLYELFDEVDLRQDEEFQRRVAEQALTRMAPTAIARFGMDRMWEICGHRPIIALLVAREVERRVAAGGLRDLSGLRASGELSSWLRSRLEEDDLAVTRREETRHGRTAFHRVSASELLVAAAAACPQEYAEVVAAAKAALPQASEETPEAEEVVETLLDLGWLQREGPCGAVATAHDIVCDHLMESVILPPGSRRPDRRRTVSLLDGSLIGPRTLGRYATNLARLLNDLPAPSRDSVSELLERWFADNSSTIGDVMRRDADAGSYALGALVYGPPWSQPAVRDWQLIAGPWLEEYGDRVVARHLLHSGLSRLPADSAAQLVPAALRWLDTYGRRQDASYLLGPLLSRTELPAELSPSLENAVGWLKLHSESPGAHFVLSALLARGDLTGYQSRKAVSAAMRWCEASMAARQTGEVLRSLLGRADLTDAEVRRVIAGAYVWVGHHITLERSSKTLVALLNYADLPREEFRYAALLALRWLEHHGDTRRANWVLRPVLDMRRAGKPQIRRAVTRALGWLRTYASERDADFLIGRLLHRDDLAPEERELVVGSAELWLEAHASERTADFLIGRLLEHDGLAPEERERVMGYADLWLDAHAAEADASFTLTRMLTRRDLTDEQARLAMGQATSWLELHGDEEQAGFVLQHLLKRRAIPAYEIRRVAAFAHDWLSRHGESVDAGFVLPALLARPDLTDDQADRAVVAAMSWLRVHGSLDTADHVLQPLLLRGDLPPARVRSAVLLTARWLERHREEKGVGYLLAVLLARDDLTAEEAAAGVRESLDWLDRKGPAAGAHRLLPVLLGRPELSSEQCARATGFATMLEQRNTDTRAEVQKLRRLFQERTARTDEEEVRQLASAVEWIEENATHAEVLPLLISVLEHPVLRRSEPVGELTGRTVAAALAWLEEHGADVTATRLLQALLGVPGLPDERLGEVVAYSLRWLVRHESHPRGRYLLQPLLSHTGLDDDQFDAGVLLAIGWLRDRGTGTRAYFLLESLLECPGLVAARVRDTVALARTWLTHHRSMPEAGFVLKPLLVRRDLTGGEGEWVLAEAMDWLRAHRRSRAARRVMTALAEHPGIGAADREELLTTGIAWLESHSHSPQSAQTLRSLFGPTHLNVARTRMLVDCGLRWMSQQKPADTWQMLGVLAERSDLPPDRAATVESLVTARVSADPTALDARWVLEPRLARSDITLAQRTKTIAWSFAWLERHRPHGDAHVLLGSLLALKDLSATETGRVVEWSIEWLELHADGAAGTFAVRGAETLLGRLLSLELDAAQVRRLDAHLRERKALGGGAPGEAISARRVREDPAFG</sequence>
<dbReference type="SUPFAM" id="SSF52129">
    <property type="entry name" value="Caspase-like"/>
    <property type="match status" value="1"/>
</dbReference>
<dbReference type="InterPro" id="IPR029030">
    <property type="entry name" value="Caspase-like_dom_sf"/>
</dbReference>
<reference evidence="3 4" key="1">
    <citation type="submission" date="2020-01" db="EMBL/GenBank/DDBJ databases">
        <title>Insect and environment-associated Actinomycetes.</title>
        <authorList>
            <person name="Currrie C."/>
            <person name="Chevrette M."/>
            <person name="Carlson C."/>
            <person name="Stubbendieck R."/>
            <person name="Wendt-Pienkowski E."/>
        </authorList>
    </citation>
    <scope>NUCLEOTIDE SEQUENCE [LARGE SCALE GENOMIC DNA]</scope>
    <source>
        <strain evidence="3 4">SID7903</strain>
    </source>
</reference>
<accession>A0A7K3R927</accession>
<proteinExistence type="predicted"/>
<dbReference type="RefSeq" id="WP_164221040.1">
    <property type="nucleotide sequence ID" value="NZ_JAAGMS010000121.1"/>
</dbReference>
<comment type="caution">
    <text evidence="3">The sequence shown here is derived from an EMBL/GenBank/DDBJ whole genome shotgun (WGS) entry which is preliminary data.</text>
</comment>
<dbReference type="EMBL" id="JAAGMS010000121">
    <property type="protein sequence ID" value="NEB98496.1"/>
    <property type="molecule type" value="Genomic_DNA"/>
</dbReference>
<dbReference type="SUPFAM" id="SSF52540">
    <property type="entry name" value="P-loop containing nucleoside triphosphate hydrolases"/>
    <property type="match status" value="1"/>
</dbReference>
<dbReference type="InterPro" id="IPR011600">
    <property type="entry name" value="Pept_C14_caspase"/>
</dbReference>
<evidence type="ECO:0000256" key="1">
    <source>
        <dbReference type="SAM" id="MobiDB-lite"/>
    </source>
</evidence>
<dbReference type="Pfam" id="PF00656">
    <property type="entry name" value="Peptidase_C14"/>
    <property type="match status" value="1"/>
</dbReference>
<evidence type="ECO:0000313" key="4">
    <source>
        <dbReference type="Proteomes" id="UP000470951"/>
    </source>
</evidence>
<dbReference type="InterPro" id="IPR027417">
    <property type="entry name" value="P-loop_NTPase"/>
</dbReference>
<name>A0A7K3R927_STRAQ</name>
<protein>
    <submittedName>
        <fullName evidence="3">Caspase family protein</fullName>
    </submittedName>
</protein>
<dbReference type="GO" id="GO:0004197">
    <property type="term" value="F:cysteine-type endopeptidase activity"/>
    <property type="evidence" value="ECO:0007669"/>
    <property type="project" value="InterPro"/>
</dbReference>
<feature type="region of interest" description="Disordered" evidence="1">
    <location>
        <begin position="1"/>
        <end position="20"/>
    </location>
</feature>
<dbReference type="GO" id="GO:0006508">
    <property type="term" value="P:proteolysis"/>
    <property type="evidence" value="ECO:0007669"/>
    <property type="project" value="InterPro"/>
</dbReference>
<evidence type="ECO:0000259" key="2">
    <source>
        <dbReference type="Pfam" id="PF00656"/>
    </source>
</evidence>
<gene>
    <name evidence="3" type="ORF">G3I58_10970</name>
</gene>
<feature type="domain" description="Peptidase C14 caspase" evidence="2">
    <location>
        <begin position="26"/>
        <end position="206"/>
    </location>
</feature>
<dbReference type="Gene3D" id="3.40.50.1460">
    <property type="match status" value="1"/>
</dbReference>
<dbReference type="Proteomes" id="UP000470951">
    <property type="component" value="Unassembled WGS sequence"/>
</dbReference>
<organism evidence="3 4">
    <name type="scientific">Streptomyces anulatus</name>
    <name type="common">Streptomyces chrysomallus</name>
    <dbReference type="NCBI Taxonomy" id="1892"/>
    <lineage>
        <taxon>Bacteria</taxon>
        <taxon>Bacillati</taxon>
        <taxon>Actinomycetota</taxon>
        <taxon>Actinomycetes</taxon>
        <taxon>Kitasatosporales</taxon>
        <taxon>Streptomycetaceae</taxon>
        <taxon>Streptomyces</taxon>
    </lineage>
</organism>
<evidence type="ECO:0000313" key="3">
    <source>
        <dbReference type="EMBL" id="NEB98496.1"/>
    </source>
</evidence>